<gene>
    <name evidence="2" type="ORF">KZC50_07000</name>
</gene>
<keyword evidence="1 2" id="KW-0808">Transferase</keyword>
<evidence type="ECO:0000313" key="3">
    <source>
        <dbReference type="Proteomes" id="UP001183582"/>
    </source>
</evidence>
<evidence type="ECO:0000256" key="1">
    <source>
        <dbReference type="ARBA" id="ARBA00022679"/>
    </source>
</evidence>
<dbReference type="InterPro" id="IPR044855">
    <property type="entry name" value="CoA-Trfase_III_dom3_sf"/>
</dbReference>
<proteinExistence type="predicted"/>
<dbReference type="Proteomes" id="UP001183582">
    <property type="component" value="Unassembled WGS sequence"/>
</dbReference>
<dbReference type="PANTHER" id="PTHR48207">
    <property type="entry name" value="SUCCINATE--HYDROXYMETHYLGLUTARATE COA-TRANSFERASE"/>
    <property type="match status" value="1"/>
</dbReference>
<accession>A0AAJ2HJZ9</accession>
<dbReference type="AlphaFoldDB" id="A0AAJ2HJZ9"/>
<reference evidence="2 3" key="1">
    <citation type="submission" date="2021-06" db="EMBL/GenBank/DDBJ databases">
        <title>Genome-based taxonomic framework of Microbacterium strains isolated from marine environment, the description of four new species and reclassification of four preexisting species.</title>
        <authorList>
            <person name="Lee S.D."/>
            <person name="Kim S.-M."/>
            <person name="Byeon Y.-S."/>
            <person name="Yang H.L."/>
            <person name="Kim I.S."/>
        </authorList>
    </citation>
    <scope>NUCLEOTIDE SEQUENCE [LARGE SCALE GENOMIC DNA]</scope>
    <source>
        <strain evidence="2 3">KACC 20514</strain>
    </source>
</reference>
<dbReference type="Gene3D" id="3.40.50.10540">
    <property type="entry name" value="Crotonobetainyl-coa:carnitine coa-transferase, domain 1"/>
    <property type="match status" value="1"/>
</dbReference>
<dbReference type="PANTHER" id="PTHR48207:SF3">
    <property type="entry name" value="SUCCINATE--HYDROXYMETHYLGLUTARATE COA-TRANSFERASE"/>
    <property type="match status" value="1"/>
</dbReference>
<dbReference type="InterPro" id="IPR050483">
    <property type="entry name" value="CoA-transferase_III_domain"/>
</dbReference>
<dbReference type="InterPro" id="IPR003673">
    <property type="entry name" value="CoA-Trfase_fam_III"/>
</dbReference>
<organism evidence="2 3">
    <name type="scientific">Microbacterium aurantiacum</name>
    <dbReference type="NCBI Taxonomy" id="162393"/>
    <lineage>
        <taxon>Bacteria</taxon>
        <taxon>Bacillati</taxon>
        <taxon>Actinomycetota</taxon>
        <taxon>Actinomycetes</taxon>
        <taxon>Micrococcales</taxon>
        <taxon>Microbacteriaceae</taxon>
        <taxon>Microbacterium</taxon>
    </lineage>
</organism>
<dbReference type="EMBL" id="JAHWXH010000001">
    <property type="protein sequence ID" value="MDS0245361.1"/>
    <property type="molecule type" value="Genomic_DNA"/>
</dbReference>
<comment type="caution">
    <text evidence="2">The sequence shown here is derived from an EMBL/GenBank/DDBJ whole genome shotgun (WGS) entry which is preliminary data.</text>
</comment>
<dbReference type="Pfam" id="PF02515">
    <property type="entry name" value="CoA_transf_3"/>
    <property type="match status" value="1"/>
</dbReference>
<dbReference type="InterPro" id="IPR023606">
    <property type="entry name" value="CoA-Trfase_III_dom_1_sf"/>
</dbReference>
<name>A0AAJ2HJZ9_9MICO</name>
<dbReference type="Gene3D" id="3.30.1540.10">
    <property type="entry name" value="formyl-coa transferase, domain 3"/>
    <property type="match status" value="1"/>
</dbReference>
<dbReference type="SUPFAM" id="SSF89796">
    <property type="entry name" value="CoA-transferase family III (CaiB/BaiF)"/>
    <property type="match status" value="1"/>
</dbReference>
<protein>
    <submittedName>
        <fullName evidence="2">CoA transferase</fullName>
    </submittedName>
</protein>
<evidence type="ECO:0000313" key="2">
    <source>
        <dbReference type="EMBL" id="MDS0245361.1"/>
    </source>
</evidence>
<dbReference type="GO" id="GO:0008410">
    <property type="term" value="F:CoA-transferase activity"/>
    <property type="evidence" value="ECO:0007669"/>
    <property type="project" value="TreeGrafter"/>
</dbReference>
<sequence>MDPMIDPAELARAFDRPTHGPLAGVVVADFSRVLAGPYATMLLADMGALVVKVESPGGDDTRRWRPPVRGDESTYFLSVNRNKFALSLDFADAGDLAIAHRIVARADVMVENFRPGALARFGLDAASVRARHPSLIVASLTGFGSGAGAALPGYDLLAQAASGLMSVTGDPDGPPTKVGVAVVDVLAGLHAAVGILGALHAREREGEGQRVEVDLLTSALSGLVNQASAVLAAGASPGPLGNAHPSLAPYEPFATADGTLVIAVGNDRQFAQLCEALETPDLVEDARFATMPARNAHREILHTLLTEALRARPAAEWSARLRDAGVPCGPLNDIAGGIRMADELGLDPVVTAGPAESGVPTVRHPIRWSSGDLDYSKAPPERDADRDRILRWLAADPG</sequence>